<dbReference type="GO" id="GO:0031146">
    <property type="term" value="P:SCF-dependent proteasomal ubiquitin-dependent protein catabolic process"/>
    <property type="evidence" value="ECO:0007669"/>
    <property type="project" value="TreeGrafter"/>
</dbReference>
<dbReference type="Pfam" id="PF00400">
    <property type="entry name" value="WD40"/>
    <property type="match status" value="1"/>
</dbReference>
<keyword evidence="4" id="KW-1185">Reference proteome</keyword>
<name>A0A9P0FLQ5_BRAAE</name>
<dbReference type="PROSITE" id="PS50294">
    <property type="entry name" value="WD_REPEATS_REGION"/>
    <property type="match status" value="1"/>
</dbReference>
<gene>
    <name evidence="3" type="ORF">MELIAE_LOCUS9276</name>
</gene>
<dbReference type="SUPFAM" id="SSF81383">
    <property type="entry name" value="F-box domain"/>
    <property type="match status" value="1"/>
</dbReference>
<dbReference type="InterPro" id="IPR052301">
    <property type="entry name" value="SCF_F-box/WD-repeat"/>
</dbReference>
<dbReference type="PANTHER" id="PTHR14381">
    <property type="entry name" value="DACTYLIN"/>
    <property type="match status" value="1"/>
</dbReference>
<organism evidence="3 4">
    <name type="scientific">Brassicogethes aeneus</name>
    <name type="common">Rape pollen beetle</name>
    <name type="synonym">Meligethes aeneus</name>
    <dbReference type="NCBI Taxonomy" id="1431903"/>
    <lineage>
        <taxon>Eukaryota</taxon>
        <taxon>Metazoa</taxon>
        <taxon>Ecdysozoa</taxon>
        <taxon>Arthropoda</taxon>
        <taxon>Hexapoda</taxon>
        <taxon>Insecta</taxon>
        <taxon>Pterygota</taxon>
        <taxon>Neoptera</taxon>
        <taxon>Endopterygota</taxon>
        <taxon>Coleoptera</taxon>
        <taxon>Polyphaga</taxon>
        <taxon>Cucujiformia</taxon>
        <taxon>Nitidulidae</taxon>
        <taxon>Meligethinae</taxon>
        <taxon>Brassicogethes</taxon>
    </lineage>
</organism>
<dbReference type="Gene3D" id="1.20.1280.50">
    <property type="match status" value="1"/>
</dbReference>
<feature type="domain" description="F-box" evidence="2">
    <location>
        <begin position="3"/>
        <end position="50"/>
    </location>
</feature>
<dbReference type="SMART" id="SM00256">
    <property type="entry name" value="FBOX"/>
    <property type="match status" value="1"/>
</dbReference>
<evidence type="ECO:0000313" key="4">
    <source>
        <dbReference type="Proteomes" id="UP001154078"/>
    </source>
</evidence>
<dbReference type="InterPro" id="IPR036047">
    <property type="entry name" value="F-box-like_dom_sf"/>
</dbReference>
<protein>
    <recommendedName>
        <fullName evidence="2">F-box domain-containing protein</fullName>
    </recommendedName>
</protein>
<evidence type="ECO:0000256" key="1">
    <source>
        <dbReference type="PROSITE-ProRule" id="PRU00221"/>
    </source>
</evidence>
<feature type="repeat" description="WD" evidence="1">
    <location>
        <begin position="181"/>
        <end position="222"/>
    </location>
</feature>
<dbReference type="PROSITE" id="PS50181">
    <property type="entry name" value="FBOX"/>
    <property type="match status" value="1"/>
</dbReference>
<proteinExistence type="predicted"/>
<dbReference type="SUPFAM" id="SSF50978">
    <property type="entry name" value="WD40 repeat-like"/>
    <property type="match status" value="1"/>
</dbReference>
<dbReference type="OrthoDB" id="435188at2759"/>
<dbReference type="EMBL" id="OV121137">
    <property type="protein sequence ID" value="CAH0559120.1"/>
    <property type="molecule type" value="Genomic_DNA"/>
</dbReference>
<sequence>MNSVTIDDLSTEILLQIFKYVSICDLCRLRKSCKRFNEIINFWGNVIVKRPDTLVTNEKDQRILQRSHLKHNLNILEKIRIEKNWINGKFKKSSFLVSGKKYMPWLQMNEKFLWVSQDGCIHEFKKNRFSKYLKSNIIRNKNNNADIVKFKVNDNSIVLGRRDGSISLWSIENKAFIFDMKNCHKCHVNCVDISNDGTLIVSGSDDDSFSIWQNTNGVLLQKENQIIFDRIWSCALLEDKSIVAVGTSGNENVHSLVLFDVQKNTEEKLSPGGIGAAVFDIKWESPQCVWSCGYDGIVSRWDLRLNSCVQSFKDPFGVPLYCMELDFNNTVMAGTQMHSRVALWDTRQQQNCVQIYFTSKRNSPVYSLSFDSKYLFTAIDQGVNVLDFSVYFGKSIDYSKTL</sequence>
<accession>A0A9P0FLQ5</accession>
<dbReference type="Pfam" id="PF00646">
    <property type="entry name" value="F-box"/>
    <property type="match status" value="1"/>
</dbReference>
<dbReference type="Proteomes" id="UP001154078">
    <property type="component" value="Chromosome 6"/>
</dbReference>
<dbReference type="InterPro" id="IPR001810">
    <property type="entry name" value="F-box_dom"/>
</dbReference>
<dbReference type="InterPro" id="IPR036322">
    <property type="entry name" value="WD40_repeat_dom_sf"/>
</dbReference>
<dbReference type="AlphaFoldDB" id="A0A9P0FLQ5"/>
<dbReference type="Gene3D" id="2.130.10.10">
    <property type="entry name" value="YVTN repeat-like/Quinoprotein amine dehydrogenase"/>
    <property type="match status" value="1"/>
</dbReference>
<dbReference type="SMART" id="SM00320">
    <property type="entry name" value="WD40"/>
    <property type="match status" value="4"/>
</dbReference>
<keyword evidence="1" id="KW-0853">WD repeat</keyword>
<dbReference type="InterPro" id="IPR015943">
    <property type="entry name" value="WD40/YVTN_repeat-like_dom_sf"/>
</dbReference>
<dbReference type="GO" id="GO:0019005">
    <property type="term" value="C:SCF ubiquitin ligase complex"/>
    <property type="evidence" value="ECO:0007669"/>
    <property type="project" value="TreeGrafter"/>
</dbReference>
<dbReference type="PROSITE" id="PS50082">
    <property type="entry name" value="WD_REPEATS_2"/>
    <property type="match status" value="1"/>
</dbReference>
<evidence type="ECO:0000259" key="2">
    <source>
        <dbReference type="PROSITE" id="PS50181"/>
    </source>
</evidence>
<dbReference type="PANTHER" id="PTHR14381:SF1">
    <property type="entry name" value="F-BOX_WD REPEAT-CONTAINING PROTEIN 4"/>
    <property type="match status" value="1"/>
</dbReference>
<evidence type="ECO:0000313" key="3">
    <source>
        <dbReference type="EMBL" id="CAH0559120.1"/>
    </source>
</evidence>
<reference evidence="3" key="1">
    <citation type="submission" date="2021-12" db="EMBL/GenBank/DDBJ databases">
        <authorList>
            <person name="King R."/>
        </authorList>
    </citation>
    <scope>NUCLEOTIDE SEQUENCE</scope>
</reference>
<dbReference type="CDD" id="cd09917">
    <property type="entry name" value="F-box_SF"/>
    <property type="match status" value="1"/>
</dbReference>
<dbReference type="InterPro" id="IPR001680">
    <property type="entry name" value="WD40_rpt"/>
</dbReference>